<keyword evidence="4 7" id="KW-0812">Transmembrane</keyword>
<dbReference type="RefSeq" id="WP_218041042.1">
    <property type="nucleotide sequence ID" value="NZ_BAAAHL010000065.1"/>
</dbReference>
<evidence type="ECO:0000313" key="10">
    <source>
        <dbReference type="Proteomes" id="UP000331127"/>
    </source>
</evidence>
<feature type="transmembrane region" description="Helical" evidence="7">
    <location>
        <begin position="27"/>
        <end position="46"/>
    </location>
</feature>
<dbReference type="Gene3D" id="1.10.3720.10">
    <property type="entry name" value="MetI-like"/>
    <property type="match status" value="1"/>
</dbReference>
<keyword evidence="5 7" id="KW-1133">Transmembrane helix</keyword>
<keyword evidence="6 7" id="KW-0472">Membrane</keyword>
<dbReference type="CDD" id="cd06261">
    <property type="entry name" value="TM_PBP2"/>
    <property type="match status" value="1"/>
</dbReference>
<evidence type="ECO:0000256" key="7">
    <source>
        <dbReference type="RuleBase" id="RU363032"/>
    </source>
</evidence>
<name>A0A5M3WLF0_9ACTN</name>
<feature type="transmembrane region" description="Helical" evidence="7">
    <location>
        <begin position="92"/>
        <end position="111"/>
    </location>
</feature>
<organism evidence="9 10">
    <name type="scientific">Acrocarpospora macrocephala</name>
    <dbReference type="NCBI Taxonomy" id="150177"/>
    <lineage>
        <taxon>Bacteria</taxon>
        <taxon>Bacillati</taxon>
        <taxon>Actinomycetota</taxon>
        <taxon>Actinomycetes</taxon>
        <taxon>Streptosporangiales</taxon>
        <taxon>Streptosporangiaceae</taxon>
        <taxon>Acrocarpospora</taxon>
    </lineage>
</organism>
<evidence type="ECO:0000256" key="5">
    <source>
        <dbReference type="ARBA" id="ARBA00022989"/>
    </source>
</evidence>
<accession>A0A5M3WLF0</accession>
<evidence type="ECO:0000256" key="2">
    <source>
        <dbReference type="ARBA" id="ARBA00022448"/>
    </source>
</evidence>
<sequence>MTLTVGRSSPPKIAPARGRRRTAGDPVVAWLFLLPALLGFTVFYLAPTIRGFWISFTDWNLLSEPRFVGLDNYRDMLADDKFWNALRITAEYVVINIGSQTVLALAIAVLMDRLTRSVLVRAAIVIPWLVPNVTVAIVTLFMLDHNVGFVNHILDVLGFEPQSFYGDSDQAIATIALVNTWRNMGYTALLFFAGMQMIPRNLYEAAAVDGAGEWTMFRRVTLPLLRPVTVLVLVVSIIGSFQIFDTVAVTTKGGPADATRVIYYYIYQKAFNEFHMGYAAAMAATLFVILIALTATQMRLLRASSSDLR</sequence>
<dbReference type="InterPro" id="IPR000515">
    <property type="entry name" value="MetI-like"/>
</dbReference>
<dbReference type="InterPro" id="IPR035906">
    <property type="entry name" value="MetI-like_sf"/>
</dbReference>
<dbReference type="SUPFAM" id="SSF161098">
    <property type="entry name" value="MetI-like"/>
    <property type="match status" value="1"/>
</dbReference>
<keyword evidence="10" id="KW-1185">Reference proteome</keyword>
<feature type="transmembrane region" description="Helical" evidence="7">
    <location>
        <begin position="276"/>
        <end position="295"/>
    </location>
</feature>
<feature type="transmembrane region" description="Helical" evidence="7">
    <location>
        <begin position="224"/>
        <end position="244"/>
    </location>
</feature>
<dbReference type="PANTHER" id="PTHR30193">
    <property type="entry name" value="ABC TRANSPORTER PERMEASE PROTEIN"/>
    <property type="match status" value="1"/>
</dbReference>
<dbReference type="Pfam" id="PF00528">
    <property type="entry name" value="BPD_transp_1"/>
    <property type="match status" value="1"/>
</dbReference>
<reference evidence="9 10" key="1">
    <citation type="submission" date="2019-10" db="EMBL/GenBank/DDBJ databases">
        <title>Whole genome shotgun sequence of Acrocarpospora macrocephala NBRC 16266.</title>
        <authorList>
            <person name="Ichikawa N."/>
            <person name="Kimura A."/>
            <person name="Kitahashi Y."/>
            <person name="Komaki H."/>
            <person name="Oguchi A."/>
        </authorList>
    </citation>
    <scope>NUCLEOTIDE SEQUENCE [LARGE SCALE GENOMIC DNA]</scope>
    <source>
        <strain evidence="9 10">NBRC 16266</strain>
    </source>
</reference>
<keyword evidence="2 7" id="KW-0813">Transport</keyword>
<protein>
    <submittedName>
        <fullName evidence="9">Sugar ABC transporter permease</fullName>
    </submittedName>
</protein>
<comment type="subcellular location">
    <subcellularLocation>
        <location evidence="1 7">Cell membrane</location>
        <topology evidence="1 7">Multi-pass membrane protein</topology>
    </subcellularLocation>
</comment>
<evidence type="ECO:0000259" key="8">
    <source>
        <dbReference type="PROSITE" id="PS50928"/>
    </source>
</evidence>
<comment type="similarity">
    <text evidence="7">Belongs to the binding-protein-dependent transport system permease family.</text>
</comment>
<keyword evidence="3" id="KW-1003">Cell membrane</keyword>
<proteinExistence type="inferred from homology"/>
<feature type="transmembrane region" description="Helical" evidence="7">
    <location>
        <begin position="118"/>
        <end position="143"/>
    </location>
</feature>
<dbReference type="GO" id="GO:0055085">
    <property type="term" value="P:transmembrane transport"/>
    <property type="evidence" value="ECO:0007669"/>
    <property type="project" value="InterPro"/>
</dbReference>
<feature type="domain" description="ABC transmembrane type-1" evidence="8">
    <location>
        <begin position="86"/>
        <end position="299"/>
    </location>
</feature>
<dbReference type="Proteomes" id="UP000331127">
    <property type="component" value="Unassembled WGS sequence"/>
</dbReference>
<evidence type="ECO:0000256" key="4">
    <source>
        <dbReference type="ARBA" id="ARBA00022692"/>
    </source>
</evidence>
<gene>
    <name evidence="9" type="ORF">Amac_025850</name>
</gene>
<dbReference type="GO" id="GO:0005886">
    <property type="term" value="C:plasma membrane"/>
    <property type="evidence" value="ECO:0007669"/>
    <property type="project" value="UniProtKB-SubCell"/>
</dbReference>
<comment type="caution">
    <text evidence="9">The sequence shown here is derived from an EMBL/GenBank/DDBJ whole genome shotgun (WGS) entry which is preliminary data.</text>
</comment>
<dbReference type="PANTHER" id="PTHR30193:SF41">
    <property type="entry name" value="DIACETYLCHITOBIOSE UPTAKE SYSTEM PERMEASE PROTEIN NGCF"/>
    <property type="match status" value="1"/>
</dbReference>
<dbReference type="AlphaFoldDB" id="A0A5M3WLF0"/>
<evidence type="ECO:0000256" key="1">
    <source>
        <dbReference type="ARBA" id="ARBA00004651"/>
    </source>
</evidence>
<dbReference type="EMBL" id="BLAE01000013">
    <property type="protein sequence ID" value="GES08989.1"/>
    <property type="molecule type" value="Genomic_DNA"/>
</dbReference>
<dbReference type="SUPFAM" id="SSF160964">
    <property type="entry name" value="MalF N-terminal region-like"/>
    <property type="match status" value="1"/>
</dbReference>
<dbReference type="InterPro" id="IPR051393">
    <property type="entry name" value="ABC_transporter_permease"/>
</dbReference>
<evidence type="ECO:0000256" key="6">
    <source>
        <dbReference type="ARBA" id="ARBA00023136"/>
    </source>
</evidence>
<dbReference type="PROSITE" id="PS50928">
    <property type="entry name" value="ABC_TM1"/>
    <property type="match status" value="1"/>
</dbReference>
<evidence type="ECO:0000256" key="3">
    <source>
        <dbReference type="ARBA" id="ARBA00022475"/>
    </source>
</evidence>
<evidence type="ECO:0000313" key="9">
    <source>
        <dbReference type="EMBL" id="GES08989.1"/>
    </source>
</evidence>